<feature type="domain" description="O-antigen ligase-related" evidence="6">
    <location>
        <begin position="299"/>
        <end position="437"/>
    </location>
</feature>
<dbReference type="InterPro" id="IPR007016">
    <property type="entry name" value="O-antigen_ligase-rel_domated"/>
</dbReference>
<keyword evidence="4 5" id="KW-0472">Membrane</keyword>
<evidence type="ECO:0000313" key="7">
    <source>
        <dbReference type="EMBL" id="KHJ54175.1"/>
    </source>
</evidence>
<accession>A0A0B1Q5T5</accession>
<feature type="transmembrane region" description="Helical" evidence="5">
    <location>
        <begin position="266"/>
        <end position="286"/>
    </location>
</feature>
<dbReference type="InterPro" id="IPR051533">
    <property type="entry name" value="WaaL-like"/>
</dbReference>
<keyword evidence="3 5" id="KW-1133">Transmembrane helix</keyword>
<evidence type="ECO:0000256" key="5">
    <source>
        <dbReference type="SAM" id="Phobius"/>
    </source>
</evidence>
<name>A0A0B1Q5T5_9HYPH</name>
<dbReference type="EMBL" id="JRFJ01000003">
    <property type="protein sequence ID" value="KHJ54175.1"/>
    <property type="molecule type" value="Genomic_DNA"/>
</dbReference>
<evidence type="ECO:0000256" key="3">
    <source>
        <dbReference type="ARBA" id="ARBA00022989"/>
    </source>
</evidence>
<sequence length="550" mass="59769">MYSLPRGRLFIKERPAMGESISAVTYILAGTLAMFAIAARIAAGIVDRETIRVWIGSWVAATVAVFLVRNFFAYGACLFVIALVSSRRLPPEERPYLFIVLMFTAPNLVIRMPGFAGINTLLDLTPQRILSAAILLPLLPALLRQAVPPRLKIVDTLVVCFVLLITVLTFRHSEATATDTVRRLITNVLEIGVPYFVFSRCLMTVGDIRKGYMALVFGTLSFPVIGVIEFLRQWRLFNVVAQGWGAEMVQFYLFRDGMLRSAGPAIEAIAFGFICMIAMGCMLSLMTREKRTMVVMGIFAAFAIGLVTSLSRGPWVGAAIMLVVYLLARPKAVSTGVQATLLGGLALVPVLMSPLGDKIIRYLPFVGTVENNNVEYRQQLIDNSMAIIGRHPIFGAAEFLNEPEMLVMRQGQGIIDVVNTYVALALEFGLLTLAIFLLIFVLTGLSVLPMAFRRDALAEPARQWLAIMAATMVTIATVSSVSYIPFIYWIMAGFGVGMVRMSTMGETAVGAMPHATGSPGMQGMRVIGTGAYAHSGAAAPATALSRTNDA</sequence>
<proteinExistence type="predicted"/>
<dbReference type="Pfam" id="PF04932">
    <property type="entry name" value="Wzy_C"/>
    <property type="match status" value="1"/>
</dbReference>
<dbReference type="STRING" id="370622.LA66_11945"/>
<feature type="transmembrane region" description="Helical" evidence="5">
    <location>
        <begin position="339"/>
        <end position="356"/>
    </location>
</feature>
<evidence type="ECO:0000256" key="2">
    <source>
        <dbReference type="ARBA" id="ARBA00022692"/>
    </source>
</evidence>
<feature type="transmembrane region" description="Helical" evidence="5">
    <location>
        <begin position="298"/>
        <end position="327"/>
    </location>
</feature>
<dbReference type="AlphaFoldDB" id="A0A0B1Q5T5"/>
<comment type="subcellular location">
    <subcellularLocation>
        <location evidence="1">Membrane</location>
        <topology evidence="1">Multi-pass membrane protein</topology>
    </subcellularLocation>
</comment>
<feature type="transmembrane region" description="Helical" evidence="5">
    <location>
        <begin position="96"/>
        <end position="116"/>
    </location>
</feature>
<evidence type="ECO:0000259" key="6">
    <source>
        <dbReference type="Pfam" id="PF04932"/>
    </source>
</evidence>
<evidence type="ECO:0000313" key="8">
    <source>
        <dbReference type="Proteomes" id="UP000030826"/>
    </source>
</evidence>
<feature type="transmembrane region" description="Helical" evidence="5">
    <location>
        <begin position="428"/>
        <end position="452"/>
    </location>
</feature>
<feature type="transmembrane region" description="Helical" evidence="5">
    <location>
        <begin position="21"/>
        <end position="46"/>
    </location>
</feature>
<keyword evidence="2 5" id="KW-0812">Transmembrane</keyword>
<reference evidence="7 8" key="1">
    <citation type="submission" date="2014-09" db="EMBL/GenBank/DDBJ databases">
        <title>Isolation and characterization of Aurantimonas altamirensis ON-56566 from clinical sample following a dog bite.</title>
        <authorList>
            <person name="Eshaghi A."/>
            <person name="Li A."/>
            <person name="Shahinas D."/>
            <person name="Bahn P."/>
            <person name="Kus J.V."/>
            <person name="Patel S.N."/>
        </authorList>
    </citation>
    <scope>NUCLEOTIDE SEQUENCE [LARGE SCALE GENOMIC DNA]</scope>
    <source>
        <strain evidence="7 8">ON-56566</strain>
    </source>
</reference>
<feature type="transmembrane region" description="Helical" evidence="5">
    <location>
        <begin position="212"/>
        <end position="230"/>
    </location>
</feature>
<dbReference type="PANTHER" id="PTHR37422">
    <property type="entry name" value="TEICHURONIC ACID BIOSYNTHESIS PROTEIN TUAE"/>
    <property type="match status" value="1"/>
</dbReference>
<evidence type="ECO:0000256" key="1">
    <source>
        <dbReference type="ARBA" id="ARBA00004141"/>
    </source>
</evidence>
<dbReference type="PANTHER" id="PTHR37422:SF13">
    <property type="entry name" value="LIPOPOLYSACCHARIDE BIOSYNTHESIS PROTEIN PA4999-RELATED"/>
    <property type="match status" value="1"/>
</dbReference>
<feature type="transmembrane region" description="Helical" evidence="5">
    <location>
        <begin position="464"/>
        <end position="491"/>
    </location>
</feature>
<dbReference type="GO" id="GO:0016020">
    <property type="term" value="C:membrane"/>
    <property type="evidence" value="ECO:0007669"/>
    <property type="project" value="UniProtKB-SubCell"/>
</dbReference>
<dbReference type="Proteomes" id="UP000030826">
    <property type="component" value="Unassembled WGS sequence"/>
</dbReference>
<feature type="transmembrane region" description="Helical" evidence="5">
    <location>
        <begin position="58"/>
        <end position="84"/>
    </location>
</feature>
<organism evidence="7 8">
    <name type="scientific">Aureimonas altamirensis</name>
    <dbReference type="NCBI Taxonomy" id="370622"/>
    <lineage>
        <taxon>Bacteria</taxon>
        <taxon>Pseudomonadati</taxon>
        <taxon>Pseudomonadota</taxon>
        <taxon>Alphaproteobacteria</taxon>
        <taxon>Hyphomicrobiales</taxon>
        <taxon>Aurantimonadaceae</taxon>
        <taxon>Aureimonas</taxon>
    </lineage>
</organism>
<evidence type="ECO:0000256" key="4">
    <source>
        <dbReference type="ARBA" id="ARBA00023136"/>
    </source>
</evidence>
<feature type="transmembrane region" description="Helical" evidence="5">
    <location>
        <begin position="153"/>
        <end position="172"/>
    </location>
</feature>
<comment type="caution">
    <text evidence="7">The sequence shown here is derived from an EMBL/GenBank/DDBJ whole genome shotgun (WGS) entry which is preliminary data.</text>
</comment>
<protein>
    <recommendedName>
        <fullName evidence="6">O-antigen ligase-related domain-containing protein</fullName>
    </recommendedName>
</protein>
<gene>
    <name evidence="7" type="ORF">LA66_11945</name>
</gene>